<dbReference type="AlphaFoldDB" id="A0A5J4FV17"/>
<evidence type="ECO:0000313" key="3">
    <source>
        <dbReference type="Proteomes" id="UP000326994"/>
    </source>
</evidence>
<keyword evidence="3" id="KW-1185">Reference proteome</keyword>
<accession>A0A5J4FV17</accession>
<keyword evidence="1" id="KW-0472">Membrane</keyword>
<dbReference type="Proteomes" id="UP000326994">
    <property type="component" value="Unassembled WGS sequence"/>
</dbReference>
<reference evidence="2 3" key="1">
    <citation type="submission" date="2019-08" db="EMBL/GenBank/DDBJ databases">
        <title>Ulvibacter marinistellae sp. nov., isolated from a starfish, Patiria pectinifera.</title>
        <authorList>
            <person name="Kawano K."/>
            <person name="Ushijima N."/>
            <person name="Kihara M."/>
            <person name="Itoh H."/>
        </authorList>
    </citation>
    <scope>NUCLEOTIDE SEQUENCE [LARGE SCALE GENOMIC DNA]</scope>
    <source>
        <strain evidence="2 3">KK4</strain>
    </source>
</reference>
<evidence type="ECO:0000313" key="2">
    <source>
        <dbReference type="EMBL" id="GEQ84882.1"/>
    </source>
</evidence>
<dbReference type="RefSeq" id="WP_151892814.1">
    <property type="nucleotide sequence ID" value="NZ_BKCF01000001.1"/>
</dbReference>
<keyword evidence="1" id="KW-0812">Transmembrane</keyword>
<protein>
    <submittedName>
        <fullName evidence="2">Competence protein</fullName>
    </submittedName>
</protein>
<evidence type="ECO:0000256" key="1">
    <source>
        <dbReference type="SAM" id="Phobius"/>
    </source>
</evidence>
<dbReference type="EMBL" id="BKCF01000001">
    <property type="protein sequence ID" value="GEQ84882.1"/>
    <property type="molecule type" value="Genomic_DNA"/>
</dbReference>
<keyword evidence="1" id="KW-1133">Transmembrane helix</keyword>
<feature type="transmembrane region" description="Helical" evidence="1">
    <location>
        <begin position="74"/>
        <end position="96"/>
    </location>
</feature>
<comment type="caution">
    <text evidence="2">The sequence shown here is derived from an EMBL/GenBank/DDBJ whole genome shotgun (WGS) entry which is preliminary data.</text>
</comment>
<organism evidence="2 3">
    <name type="scientific">Patiriisocius marinistellae</name>
    <dbReference type="NCBI Taxonomy" id="2494560"/>
    <lineage>
        <taxon>Bacteria</taxon>
        <taxon>Pseudomonadati</taxon>
        <taxon>Bacteroidota</taxon>
        <taxon>Flavobacteriia</taxon>
        <taxon>Flavobacteriales</taxon>
        <taxon>Flavobacteriaceae</taxon>
        <taxon>Patiriisocius</taxon>
    </lineage>
</organism>
<name>A0A5J4FV17_9FLAO</name>
<proteinExistence type="predicted"/>
<sequence>MPFKELTDNINSTSDKAQEYLENTAEYLKLRLFKSSMKFATSLINMLLLGSIGILLFMFLSVGLALYLNTLLDSASAGFFIIAGIYLLGFILIAIFGKNFITRRILSKFSELLEDNDDEDFSAKDVAKENMKEVMMEKVIEEKTI</sequence>
<gene>
    <name evidence="2" type="ORF">ULMS_03900</name>
</gene>
<dbReference type="OrthoDB" id="1144182at2"/>
<feature type="transmembrane region" description="Helical" evidence="1">
    <location>
        <begin position="39"/>
        <end position="68"/>
    </location>
</feature>